<protein>
    <submittedName>
        <fullName evidence="1">Uncharacterized protein</fullName>
    </submittedName>
</protein>
<name>A0A9Q0Q1H6_SALPP</name>
<evidence type="ECO:0000313" key="1">
    <source>
        <dbReference type="EMBL" id="KAJ6698293.1"/>
    </source>
</evidence>
<accession>A0A9Q0Q1H6</accession>
<gene>
    <name evidence="1" type="ORF">OIU79_011748</name>
</gene>
<keyword evidence="2" id="KW-1185">Reference proteome</keyword>
<reference evidence="1" key="2">
    <citation type="journal article" date="2023" name="Int. J. Mol. Sci.">
        <title>De Novo Assembly and Annotation of 11 Diverse Shrub Willow (Salix) Genomes Reveals Novel Gene Organization in Sex-Linked Regions.</title>
        <authorList>
            <person name="Hyden B."/>
            <person name="Feng K."/>
            <person name="Yates T.B."/>
            <person name="Jawdy S."/>
            <person name="Cereghino C."/>
            <person name="Smart L.B."/>
            <person name="Muchero W."/>
        </authorList>
    </citation>
    <scope>NUCLEOTIDE SEQUENCE</scope>
    <source>
        <tissue evidence="1">Shoot tip</tissue>
    </source>
</reference>
<dbReference type="AlphaFoldDB" id="A0A9Q0Q1H6"/>
<comment type="caution">
    <text evidence="1">The sequence shown here is derived from an EMBL/GenBank/DDBJ whole genome shotgun (WGS) entry which is preliminary data.</text>
</comment>
<dbReference type="OrthoDB" id="649989at2759"/>
<proteinExistence type="predicted"/>
<sequence length="83" mass="9410">MIFVASDLVPMEVQSDSCKEMKLQDDIEVKKEQEVTNGCGENMVSSNEGADLLEKKEVHPLWTPSSRYESTFLLLTRKISVFV</sequence>
<reference evidence="1" key="1">
    <citation type="submission" date="2022-11" db="EMBL/GenBank/DDBJ databases">
        <authorList>
            <person name="Hyden B.L."/>
            <person name="Feng K."/>
            <person name="Yates T."/>
            <person name="Jawdy S."/>
            <person name="Smart L.B."/>
            <person name="Muchero W."/>
        </authorList>
    </citation>
    <scope>NUCLEOTIDE SEQUENCE</scope>
    <source>
        <tissue evidence="1">Shoot tip</tissue>
    </source>
</reference>
<organism evidence="1 2">
    <name type="scientific">Salix purpurea</name>
    <name type="common">Purple osier willow</name>
    <dbReference type="NCBI Taxonomy" id="77065"/>
    <lineage>
        <taxon>Eukaryota</taxon>
        <taxon>Viridiplantae</taxon>
        <taxon>Streptophyta</taxon>
        <taxon>Embryophyta</taxon>
        <taxon>Tracheophyta</taxon>
        <taxon>Spermatophyta</taxon>
        <taxon>Magnoliopsida</taxon>
        <taxon>eudicotyledons</taxon>
        <taxon>Gunneridae</taxon>
        <taxon>Pentapetalae</taxon>
        <taxon>rosids</taxon>
        <taxon>fabids</taxon>
        <taxon>Malpighiales</taxon>
        <taxon>Salicaceae</taxon>
        <taxon>Saliceae</taxon>
        <taxon>Salix</taxon>
    </lineage>
</organism>
<dbReference type="EMBL" id="JAPFFK010000017">
    <property type="protein sequence ID" value="KAJ6698293.1"/>
    <property type="molecule type" value="Genomic_DNA"/>
</dbReference>
<evidence type="ECO:0000313" key="2">
    <source>
        <dbReference type="Proteomes" id="UP001151532"/>
    </source>
</evidence>
<dbReference type="Proteomes" id="UP001151532">
    <property type="component" value="Chromosome 6"/>
</dbReference>